<name>A0A853F1V8_9GAMM</name>
<keyword evidence="1" id="KW-1133">Transmembrane helix</keyword>
<gene>
    <name evidence="2" type="ORF">H0A76_05625</name>
</gene>
<evidence type="ECO:0000313" key="3">
    <source>
        <dbReference type="Proteomes" id="UP000568751"/>
    </source>
</evidence>
<accession>A0A853F1V8</accession>
<dbReference type="AlphaFoldDB" id="A0A853F1V8"/>
<proteinExistence type="predicted"/>
<evidence type="ECO:0000313" key="2">
    <source>
        <dbReference type="EMBL" id="NYT27407.1"/>
    </source>
</evidence>
<evidence type="ECO:0000256" key="1">
    <source>
        <dbReference type="SAM" id="Phobius"/>
    </source>
</evidence>
<dbReference type="Proteomes" id="UP000568751">
    <property type="component" value="Unassembled WGS sequence"/>
</dbReference>
<keyword evidence="1" id="KW-0812">Transmembrane</keyword>
<dbReference type="EMBL" id="JACCHT010000001">
    <property type="protein sequence ID" value="NYT27407.1"/>
    <property type="molecule type" value="Genomic_DNA"/>
</dbReference>
<reference evidence="2 3" key="1">
    <citation type="submission" date="2020-05" db="EMBL/GenBank/DDBJ databases">
        <title>Horizontal transmission and recombination maintain forever young bacterial symbiont genomes.</title>
        <authorList>
            <person name="Russell S.L."/>
            <person name="Pepper-Tunick E."/>
            <person name="Svedberg J."/>
            <person name="Byrne A."/>
            <person name="Ruelas Castillo J."/>
            <person name="Vollmers C."/>
            <person name="Beinart R.A."/>
            <person name="Corbett-Detig R."/>
        </authorList>
    </citation>
    <scope>NUCLEOTIDE SEQUENCE [LARGE SCALE GENOMIC DNA]</scope>
    <source>
        <strain evidence="2">455</strain>
    </source>
</reference>
<comment type="caution">
    <text evidence="2">The sequence shown here is derived from an EMBL/GenBank/DDBJ whole genome shotgun (WGS) entry which is preliminary data.</text>
</comment>
<keyword evidence="1" id="KW-0472">Membrane</keyword>
<protein>
    <submittedName>
        <fullName evidence="2">Uncharacterized protein</fullName>
    </submittedName>
</protein>
<organism evidence="2 3">
    <name type="scientific">Candidatus Thiodubiliella endoseptemdiera</name>
    <dbReference type="NCBI Taxonomy" id="2738886"/>
    <lineage>
        <taxon>Bacteria</taxon>
        <taxon>Pseudomonadati</taxon>
        <taxon>Pseudomonadota</taxon>
        <taxon>Gammaproteobacteria</taxon>
        <taxon>Candidatus Pseudothioglobaceae</taxon>
        <taxon>Candidatus Thiodubiliella</taxon>
    </lineage>
</organism>
<sequence>MPSAATVGNPKLLLCLLYYYLKNSILESLKYLFQLLCLRCGCIFLVIINVIIIGTCPNNVGSKDGGLNAHWLVSLAIPCIVA</sequence>
<feature type="transmembrane region" description="Helical" evidence="1">
    <location>
        <begin position="31"/>
        <end position="53"/>
    </location>
</feature>